<evidence type="ECO:0000313" key="7">
    <source>
        <dbReference type="EMBL" id="MDC0709265.1"/>
    </source>
</evidence>
<feature type="domain" description="Peptidase M20 dimerisation" evidence="6">
    <location>
        <begin position="160"/>
        <end position="256"/>
    </location>
</feature>
<dbReference type="Gene3D" id="3.40.630.10">
    <property type="entry name" value="Zn peptidases"/>
    <property type="match status" value="1"/>
</dbReference>
<dbReference type="PANTHER" id="PTHR43808">
    <property type="entry name" value="ACETYLORNITHINE DEACETYLASE"/>
    <property type="match status" value="1"/>
</dbReference>
<dbReference type="RefSeq" id="WP_272137673.1">
    <property type="nucleotide sequence ID" value="NZ_JAQNDM010000002.1"/>
</dbReference>
<keyword evidence="8" id="KW-1185">Reference proteome</keyword>
<dbReference type="SUPFAM" id="SSF53187">
    <property type="entry name" value="Zn-dependent exopeptidases"/>
    <property type="match status" value="1"/>
</dbReference>
<name>A0ABT5D878_9BACT</name>
<keyword evidence="2" id="KW-0479">Metal-binding</keyword>
<dbReference type="InterPro" id="IPR001261">
    <property type="entry name" value="ArgE/DapE_CS"/>
</dbReference>
<dbReference type="InterPro" id="IPR002933">
    <property type="entry name" value="Peptidase_M20"/>
</dbReference>
<reference evidence="7 8" key="1">
    <citation type="submission" date="2022-11" db="EMBL/GenBank/DDBJ databases">
        <title>Minimal conservation of predation-associated metabolite biosynthetic gene clusters underscores biosynthetic potential of Myxococcota including descriptions for ten novel species: Archangium lansinium sp. nov., Myxococcus landrumus sp. nov., Nannocystis bai.</title>
        <authorList>
            <person name="Ahearne A."/>
            <person name="Stevens C."/>
            <person name="Dowd S."/>
        </authorList>
    </citation>
    <scope>NUCLEOTIDE SEQUENCE [LARGE SCALE GENOMIC DNA]</scope>
    <source>
        <strain evidence="7 8">NCWAL01</strain>
    </source>
</reference>
<keyword evidence="4" id="KW-0862">Zinc</keyword>
<evidence type="ECO:0000256" key="4">
    <source>
        <dbReference type="ARBA" id="ARBA00022833"/>
    </source>
</evidence>
<comment type="cofactor">
    <cofactor evidence="1">
        <name>Zn(2+)</name>
        <dbReference type="ChEBI" id="CHEBI:29105"/>
    </cofactor>
</comment>
<organism evidence="7 8">
    <name type="scientific">Stigmatella ashevillensis</name>
    <dbReference type="NCBI Taxonomy" id="2995309"/>
    <lineage>
        <taxon>Bacteria</taxon>
        <taxon>Pseudomonadati</taxon>
        <taxon>Myxococcota</taxon>
        <taxon>Myxococcia</taxon>
        <taxon>Myxococcales</taxon>
        <taxon>Cystobacterineae</taxon>
        <taxon>Archangiaceae</taxon>
        <taxon>Stigmatella</taxon>
    </lineage>
</organism>
<sequence>MTPAALLEALVATPSVSGNETAIADQVASWAEGWGARVHRQGNNVWFSVGQGPRRLLVNSHLDTVPPCSGWTLEPLQPLWREGRLYGLGSNDAKGCVTAMLLAARELLAAPQALEGKGEAVFAFTAEEETGGKGLGTLLGDLGPLDAAVVGEPTGLKPCTAQRGMLLLRCVAHGTSGHVAHAHTTQTENAIHVAARDIAALAELRFLPHPLLGEARAQVTQIQGGLARNQVPDRCEFFVDLRTTPGMDHAALALQLGRTLKSEVTVHSARYLPKGTAPGEPIVRAAMAASGNTAPVGSSTTSDWAFLGEIPAVKVGPGDTLRSHRPDEHLALVELEAGITFYQKLIRGYFEEVARG</sequence>
<evidence type="ECO:0000256" key="3">
    <source>
        <dbReference type="ARBA" id="ARBA00022801"/>
    </source>
</evidence>
<dbReference type="InterPro" id="IPR011650">
    <property type="entry name" value="Peptidase_M20_dimer"/>
</dbReference>
<dbReference type="Pfam" id="PF07687">
    <property type="entry name" value="M20_dimer"/>
    <property type="match status" value="1"/>
</dbReference>
<evidence type="ECO:0000259" key="6">
    <source>
        <dbReference type="Pfam" id="PF07687"/>
    </source>
</evidence>
<dbReference type="Gene3D" id="3.30.70.360">
    <property type="match status" value="1"/>
</dbReference>
<dbReference type="Pfam" id="PF01546">
    <property type="entry name" value="Peptidase_M20"/>
    <property type="match status" value="1"/>
</dbReference>
<comment type="caution">
    <text evidence="7">The sequence shown here is derived from an EMBL/GenBank/DDBJ whole genome shotgun (WGS) entry which is preliminary data.</text>
</comment>
<dbReference type="InterPro" id="IPR036264">
    <property type="entry name" value="Bact_exopeptidase_dim_dom"/>
</dbReference>
<protein>
    <submittedName>
        <fullName evidence="7">M20/M25/M40 family metallo-hydrolase</fullName>
    </submittedName>
</protein>
<accession>A0ABT5D878</accession>
<dbReference type="SUPFAM" id="SSF55031">
    <property type="entry name" value="Bacterial exopeptidase dimerisation domain"/>
    <property type="match status" value="1"/>
</dbReference>
<keyword evidence="3" id="KW-0378">Hydrolase</keyword>
<evidence type="ECO:0000256" key="2">
    <source>
        <dbReference type="ARBA" id="ARBA00022723"/>
    </source>
</evidence>
<evidence type="ECO:0000313" key="8">
    <source>
        <dbReference type="Proteomes" id="UP001221838"/>
    </source>
</evidence>
<gene>
    <name evidence="7" type="ORF">POL68_12400</name>
</gene>
<dbReference type="InterPro" id="IPR050072">
    <property type="entry name" value="Peptidase_M20A"/>
</dbReference>
<dbReference type="PROSITE" id="PS00758">
    <property type="entry name" value="ARGE_DAPE_CPG2_1"/>
    <property type="match status" value="1"/>
</dbReference>
<evidence type="ECO:0000256" key="1">
    <source>
        <dbReference type="ARBA" id="ARBA00001947"/>
    </source>
</evidence>
<dbReference type="EMBL" id="JAQNDM010000002">
    <property type="protein sequence ID" value="MDC0709265.1"/>
    <property type="molecule type" value="Genomic_DNA"/>
</dbReference>
<dbReference type="PANTHER" id="PTHR43808:SF31">
    <property type="entry name" value="N-ACETYL-L-CITRULLINE DEACETYLASE"/>
    <property type="match status" value="1"/>
</dbReference>
<dbReference type="Proteomes" id="UP001221838">
    <property type="component" value="Unassembled WGS sequence"/>
</dbReference>
<evidence type="ECO:0000256" key="5">
    <source>
        <dbReference type="ARBA" id="ARBA00023285"/>
    </source>
</evidence>
<proteinExistence type="predicted"/>
<keyword evidence="5" id="KW-0170">Cobalt</keyword>